<dbReference type="GO" id="GO:0006605">
    <property type="term" value="P:protein targeting"/>
    <property type="evidence" value="ECO:0007669"/>
    <property type="project" value="UniProtKB-UniRule"/>
</dbReference>
<dbReference type="GO" id="GO:0044780">
    <property type="term" value="P:bacterial-type flagellum assembly"/>
    <property type="evidence" value="ECO:0007669"/>
    <property type="project" value="UniProtKB-UniRule"/>
</dbReference>
<evidence type="ECO:0000256" key="4">
    <source>
        <dbReference type="ARBA" id="ARBA00022475"/>
    </source>
</evidence>
<evidence type="ECO:0000256" key="9">
    <source>
        <dbReference type="NCBIfam" id="TIGR01400"/>
    </source>
</evidence>
<keyword evidence="8 10" id="KW-0975">Bacterial flagellum</keyword>
<feature type="transmembrane region" description="Helical" evidence="10">
    <location>
        <begin position="127"/>
        <end position="149"/>
    </location>
</feature>
<evidence type="ECO:0000256" key="10">
    <source>
        <dbReference type="RuleBase" id="RU362071"/>
    </source>
</evidence>
<comment type="similarity">
    <text evidence="2 10">Belongs to the FliR/MopE/SpaR family.</text>
</comment>
<evidence type="ECO:0000256" key="5">
    <source>
        <dbReference type="ARBA" id="ARBA00022692"/>
    </source>
</evidence>
<dbReference type="PANTHER" id="PTHR30065">
    <property type="entry name" value="FLAGELLAR BIOSYNTHETIC PROTEIN FLIR"/>
    <property type="match status" value="1"/>
</dbReference>
<comment type="subcellular location">
    <subcellularLocation>
        <location evidence="10">Cell membrane</location>
        <topology evidence="10">Multi-pass membrane protein</topology>
    </subcellularLocation>
    <subcellularLocation>
        <location evidence="10">Bacterial flagellum basal body</location>
    </subcellularLocation>
</comment>
<dbReference type="NCBIfam" id="TIGR01400">
    <property type="entry name" value="fliR"/>
    <property type="match status" value="1"/>
</dbReference>
<dbReference type="RefSeq" id="WP_078788373.1">
    <property type="nucleotide sequence ID" value="NZ_FUWR01000001.1"/>
</dbReference>
<dbReference type="OrthoDB" id="9797790at2"/>
<keyword evidence="12" id="KW-1185">Reference proteome</keyword>
<keyword evidence="6 10" id="KW-1133">Transmembrane helix</keyword>
<proteinExistence type="inferred from homology"/>
<gene>
    <name evidence="11" type="ORF">SAMN02745119_00048</name>
</gene>
<comment type="function">
    <text evidence="1 10">Role in flagellar biosynthesis.</text>
</comment>
<dbReference type="Pfam" id="PF01311">
    <property type="entry name" value="Bac_export_1"/>
    <property type="match status" value="1"/>
</dbReference>
<protein>
    <recommendedName>
        <fullName evidence="3 9">Flagellar biosynthetic protein FliR</fullName>
    </recommendedName>
</protein>
<feature type="transmembrane region" description="Helical" evidence="10">
    <location>
        <begin position="14"/>
        <end position="33"/>
    </location>
</feature>
<keyword evidence="11" id="KW-0969">Cilium</keyword>
<evidence type="ECO:0000313" key="12">
    <source>
        <dbReference type="Proteomes" id="UP000190102"/>
    </source>
</evidence>
<feature type="transmembrane region" description="Helical" evidence="10">
    <location>
        <begin position="45"/>
        <end position="62"/>
    </location>
</feature>
<evidence type="ECO:0000256" key="1">
    <source>
        <dbReference type="ARBA" id="ARBA00002578"/>
    </source>
</evidence>
<keyword evidence="11" id="KW-0966">Cell projection</keyword>
<keyword evidence="5 10" id="KW-0812">Transmembrane</keyword>
<keyword evidence="7 10" id="KW-0472">Membrane</keyword>
<dbReference type="PANTHER" id="PTHR30065:SF8">
    <property type="entry name" value="FLAGELLAR BIOSYNTHETIC PROTEIN FLIR"/>
    <property type="match status" value="1"/>
</dbReference>
<dbReference type="GO" id="GO:0009425">
    <property type="term" value="C:bacterial-type flagellum basal body"/>
    <property type="evidence" value="ECO:0007669"/>
    <property type="project" value="UniProtKB-SubCell"/>
</dbReference>
<accession>A0A1T4JTB8</accession>
<sequence length="265" mass="28729">MFPFVSPLPSQADVFLFALVLCRIGGLFAALPLFGGRRLPTRIKIVAVLSITLVCYPILKIAPPPIPGDAFTLGLLVMREMLIGLTLAFVTQIIFAAVEFSGQIIGLQMGFSISSVIDPSMGNQMQIMSVMQSLLATLFFLSLNIHHVFIRAIVDSFTVIPLGGWKMSEALIHFLVKATSDVFILGIRLAAPVMVALLLTSVVLGIMARAFPQMNIFMVSFPLNIGLGFMVLGMTLLLFFHVLELSFGNLAVQVATIFRLLAKGG</sequence>
<feature type="transmembrane region" description="Helical" evidence="10">
    <location>
        <begin position="216"/>
        <end position="239"/>
    </location>
</feature>
<evidence type="ECO:0000256" key="8">
    <source>
        <dbReference type="ARBA" id="ARBA00023143"/>
    </source>
</evidence>
<organism evidence="11 12">
    <name type="scientific">Trichlorobacter thiogenes</name>
    <dbReference type="NCBI Taxonomy" id="115783"/>
    <lineage>
        <taxon>Bacteria</taxon>
        <taxon>Pseudomonadati</taxon>
        <taxon>Thermodesulfobacteriota</taxon>
        <taxon>Desulfuromonadia</taxon>
        <taxon>Geobacterales</taxon>
        <taxon>Geobacteraceae</taxon>
        <taxon>Trichlorobacter</taxon>
    </lineage>
</organism>
<evidence type="ECO:0000256" key="7">
    <source>
        <dbReference type="ARBA" id="ARBA00023136"/>
    </source>
</evidence>
<feature type="transmembrane region" description="Helical" evidence="10">
    <location>
        <begin position="182"/>
        <end position="204"/>
    </location>
</feature>
<dbReference type="PRINTS" id="PR00953">
    <property type="entry name" value="TYPE3IMRPROT"/>
</dbReference>
<evidence type="ECO:0000256" key="2">
    <source>
        <dbReference type="ARBA" id="ARBA00009772"/>
    </source>
</evidence>
<dbReference type="InterPro" id="IPR006303">
    <property type="entry name" value="FliR"/>
</dbReference>
<dbReference type="Proteomes" id="UP000190102">
    <property type="component" value="Unassembled WGS sequence"/>
</dbReference>
<dbReference type="AlphaFoldDB" id="A0A1T4JTB8"/>
<name>A0A1T4JTB8_9BACT</name>
<keyword evidence="4 10" id="KW-1003">Cell membrane</keyword>
<evidence type="ECO:0000313" key="11">
    <source>
        <dbReference type="EMBL" id="SJZ33398.1"/>
    </source>
</evidence>
<reference evidence="12" key="1">
    <citation type="submission" date="2017-02" db="EMBL/GenBank/DDBJ databases">
        <authorList>
            <person name="Varghese N."/>
            <person name="Submissions S."/>
        </authorList>
    </citation>
    <scope>NUCLEOTIDE SEQUENCE [LARGE SCALE GENOMIC DNA]</scope>
    <source>
        <strain evidence="12">ATCC BAA-34</strain>
    </source>
</reference>
<dbReference type="InterPro" id="IPR002010">
    <property type="entry name" value="T3SS_IM_R"/>
</dbReference>
<feature type="transmembrane region" description="Helical" evidence="10">
    <location>
        <begin position="82"/>
        <end position="106"/>
    </location>
</feature>
<dbReference type="GO" id="GO:0005886">
    <property type="term" value="C:plasma membrane"/>
    <property type="evidence" value="ECO:0007669"/>
    <property type="project" value="UniProtKB-SubCell"/>
</dbReference>
<evidence type="ECO:0000256" key="3">
    <source>
        <dbReference type="ARBA" id="ARBA00021717"/>
    </source>
</evidence>
<dbReference type="EMBL" id="FUWR01000001">
    <property type="protein sequence ID" value="SJZ33398.1"/>
    <property type="molecule type" value="Genomic_DNA"/>
</dbReference>
<evidence type="ECO:0000256" key="6">
    <source>
        <dbReference type="ARBA" id="ARBA00022989"/>
    </source>
</evidence>
<keyword evidence="11" id="KW-0282">Flagellum</keyword>
<dbReference type="STRING" id="115783.SAMN02745119_00048"/>